<evidence type="ECO:0000256" key="1">
    <source>
        <dbReference type="SAM" id="MobiDB-lite"/>
    </source>
</evidence>
<accession>A0AAV4UGQ2</accession>
<name>A0AAV4UGQ2_CAEEX</name>
<proteinExistence type="predicted"/>
<gene>
    <name evidence="2" type="ORF">CEXT_54691</name>
</gene>
<organism evidence="2 3">
    <name type="scientific">Caerostris extrusa</name>
    <name type="common">Bark spider</name>
    <name type="synonym">Caerostris bankana</name>
    <dbReference type="NCBI Taxonomy" id="172846"/>
    <lineage>
        <taxon>Eukaryota</taxon>
        <taxon>Metazoa</taxon>
        <taxon>Ecdysozoa</taxon>
        <taxon>Arthropoda</taxon>
        <taxon>Chelicerata</taxon>
        <taxon>Arachnida</taxon>
        <taxon>Araneae</taxon>
        <taxon>Araneomorphae</taxon>
        <taxon>Entelegynae</taxon>
        <taxon>Araneoidea</taxon>
        <taxon>Araneidae</taxon>
        <taxon>Caerostris</taxon>
    </lineage>
</organism>
<evidence type="ECO:0000313" key="3">
    <source>
        <dbReference type="Proteomes" id="UP001054945"/>
    </source>
</evidence>
<dbReference type="AlphaFoldDB" id="A0AAV4UGQ2"/>
<keyword evidence="3" id="KW-1185">Reference proteome</keyword>
<dbReference type="Proteomes" id="UP001054945">
    <property type="component" value="Unassembled WGS sequence"/>
</dbReference>
<dbReference type="EMBL" id="BPLR01012848">
    <property type="protein sequence ID" value="GIY57002.1"/>
    <property type="molecule type" value="Genomic_DNA"/>
</dbReference>
<reference evidence="2 3" key="1">
    <citation type="submission" date="2021-06" db="EMBL/GenBank/DDBJ databases">
        <title>Caerostris extrusa draft genome.</title>
        <authorList>
            <person name="Kono N."/>
            <person name="Arakawa K."/>
        </authorList>
    </citation>
    <scope>NUCLEOTIDE SEQUENCE [LARGE SCALE GENOMIC DNA]</scope>
</reference>
<sequence>MCRFLSPVRHPNECSTGSRRPSVEADGDPRNPVLKKNSSERDNSWGTRRTWRTPSKFPFRPSHWSVRSTWTGRPVTWDMDDPPAGFWRVCSSLSLRSCFSGIHRQCSDGFLSPSFNLLEAFF</sequence>
<comment type="caution">
    <text evidence="2">The sequence shown here is derived from an EMBL/GenBank/DDBJ whole genome shotgun (WGS) entry which is preliminary data.</text>
</comment>
<protein>
    <submittedName>
        <fullName evidence="2">Uncharacterized protein</fullName>
    </submittedName>
</protein>
<evidence type="ECO:0000313" key="2">
    <source>
        <dbReference type="EMBL" id="GIY57002.1"/>
    </source>
</evidence>
<feature type="region of interest" description="Disordered" evidence="1">
    <location>
        <begin position="1"/>
        <end position="49"/>
    </location>
</feature>